<dbReference type="eggNOG" id="KOG1494">
    <property type="taxonomic scope" value="Eukaryota"/>
</dbReference>
<dbReference type="STRING" id="109376.A0A0D3CQD9"/>
<organism evidence="4 5">
    <name type="scientific">Brassica oleracea var. oleracea</name>
    <dbReference type="NCBI Taxonomy" id="109376"/>
    <lineage>
        <taxon>Eukaryota</taxon>
        <taxon>Viridiplantae</taxon>
        <taxon>Streptophyta</taxon>
        <taxon>Embryophyta</taxon>
        <taxon>Tracheophyta</taxon>
        <taxon>Spermatophyta</taxon>
        <taxon>Magnoliopsida</taxon>
        <taxon>eudicotyledons</taxon>
        <taxon>Gunneridae</taxon>
        <taxon>Pentapetalae</taxon>
        <taxon>rosids</taxon>
        <taxon>malvids</taxon>
        <taxon>Brassicales</taxon>
        <taxon>Brassicaceae</taxon>
        <taxon>Brassiceae</taxon>
        <taxon>Brassica</taxon>
    </lineage>
</organism>
<evidence type="ECO:0000313" key="4">
    <source>
        <dbReference type="EnsemblPlants" id="Bo6g029380.1"/>
    </source>
</evidence>
<dbReference type="AlphaFoldDB" id="A0A0D3CQD9"/>
<dbReference type="InterPro" id="IPR022383">
    <property type="entry name" value="Lactate/malate_DH_C"/>
</dbReference>
<accession>A0A0D3CQD9</accession>
<evidence type="ECO:0000259" key="3">
    <source>
        <dbReference type="Pfam" id="PF02866"/>
    </source>
</evidence>
<dbReference type="Gramene" id="Bo6g029380.1">
    <property type="protein sequence ID" value="Bo6g029380.1"/>
    <property type="gene ID" value="Bo6g029380"/>
</dbReference>
<feature type="domain" description="Lactate/malate dehydrogenase C-terminal" evidence="3">
    <location>
        <begin position="23"/>
        <end position="103"/>
    </location>
</feature>
<dbReference type="Proteomes" id="UP000032141">
    <property type="component" value="Chromosome C6"/>
</dbReference>
<dbReference type="GO" id="GO:0030060">
    <property type="term" value="F:L-malate dehydrogenase (NAD+) activity"/>
    <property type="evidence" value="ECO:0007669"/>
    <property type="project" value="TreeGrafter"/>
</dbReference>
<reference evidence="4" key="2">
    <citation type="submission" date="2015-03" db="UniProtKB">
        <authorList>
            <consortium name="EnsemblPlants"/>
        </authorList>
    </citation>
    <scope>IDENTIFICATION</scope>
</reference>
<evidence type="ECO:0000256" key="2">
    <source>
        <dbReference type="ARBA" id="ARBA00023027"/>
    </source>
</evidence>
<dbReference type="EnsemblPlants" id="Bo6g029380.1">
    <property type="protein sequence ID" value="Bo6g029380.1"/>
    <property type="gene ID" value="Bo6g029380"/>
</dbReference>
<dbReference type="PANTHER" id="PTHR11540">
    <property type="entry name" value="MALATE AND LACTATE DEHYDROGENASE"/>
    <property type="match status" value="1"/>
</dbReference>
<dbReference type="GO" id="GO:0005739">
    <property type="term" value="C:mitochondrion"/>
    <property type="evidence" value="ECO:0007669"/>
    <property type="project" value="TreeGrafter"/>
</dbReference>
<keyword evidence="5" id="KW-1185">Reference proteome</keyword>
<dbReference type="HOGENOM" id="CLU_176521_0_0_1"/>
<reference evidence="4 5" key="1">
    <citation type="journal article" date="2014" name="Genome Biol.">
        <title>Transcriptome and methylome profiling reveals relics of genome dominance in the mesopolyploid Brassica oleracea.</title>
        <authorList>
            <person name="Parkin I.A."/>
            <person name="Koh C."/>
            <person name="Tang H."/>
            <person name="Robinson S.J."/>
            <person name="Kagale S."/>
            <person name="Clarke W.E."/>
            <person name="Town C.D."/>
            <person name="Nixon J."/>
            <person name="Krishnakumar V."/>
            <person name="Bidwell S.L."/>
            <person name="Denoeud F."/>
            <person name="Belcram H."/>
            <person name="Links M.G."/>
            <person name="Just J."/>
            <person name="Clarke C."/>
            <person name="Bender T."/>
            <person name="Huebert T."/>
            <person name="Mason A.S."/>
            <person name="Pires J.C."/>
            <person name="Barker G."/>
            <person name="Moore J."/>
            <person name="Walley P.G."/>
            <person name="Manoli S."/>
            <person name="Batley J."/>
            <person name="Edwards D."/>
            <person name="Nelson M.N."/>
            <person name="Wang X."/>
            <person name="Paterson A.H."/>
            <person name="King G."/>
            <person name="Bancroft I."/>
            <person name="Chalhoub B."/>
            <person name="Sharpe A.G."/>
        </authorList>
    </citation>
    <scope>NUCLEOTIDE SEQUENCE</scope>
    <source>
        <strain evidence="4 5">cv. TO1000</strain>
    </source>
</reference>
<dbReference type="Pfam" id="PF02866">
    <property type="entry name" value="Ldh_1_C"/>
    <property type="match status" value="1"/>
</dbReference>
<dbReference type="OMA" id="CNYAGAL"/>
<evidence type="ECO:0000256" key="1">
    <source>
        <dbReference type="ARBA" id="ARBA00023002"/>
    </source>
</evidence>
<keyword evidence="1" id="KW-0560">Oxidoreductase</keyword>
<sequence>MEAQKWWRLKQEKVQLHCRWCNYAGALFADACLKGLNGVPDVEECSYVQSTITELPFFASKVRLGKNGVEDVLDLGPLSDFEKEGLEALKPKLKSFIEKGVKFANQ</sequence>
<dbReference type="Gene3D" id="3.90.110.10">
    <property type="entry name" value="Lactate dehydrogenase/glycoside hydrolase, family 4, C-terminal"/>
    <property type="match status" value="1"/>
</dbReference>
<protein>
    <recommendedName>
        <fullName evidence="3">Lactate/malate dehydrogenase C-terminal domain-containing protein</fullName>
    </recommendedName>
</protein>
<dbReference type="InterPro" id="IPR015955">
    <property type="entry name" value="Lactate_DH/Glyco_Ohase_4_C"/>
</dbReference>
<name>A0A0D3CQD9_BRAOL</name>
<dbReference type="SUPFAM" id="SSF56327">
    <property type="entry name" value="LDH C-terminal domain-like"/>
    <property type="match status" value="1"/>
</dbReference>
<dbReference type="SMR" id="A0A0D3CQD9"/>
<evidence type="ECO:0000313" key="5">
    <source>
        <dbReference type="Proteomes" id="UP000032141"/>
    </source>
</evidence>
<dbReference type="PANTHER" id="PTHR11540:SF58">
    <property type="entry name" value="MALATE DEHYDROGENASE 1, MITOCHONDRIAL-RELATED"/>
    <property type="match status" value="1"/>
</dbReference>
<keyword evidence="2" id="KW-0520">NAD</keyword>
<proteinExistence type="predicted"/>